<feature type="signal peptide" evidence="1">
    <location>
        <begin position="1"/>
        <end position="27"/>
    </location>
</feature>
<feature type="domain" description="Rhodanese" evidence="2">
    <location>
        <begin position="51"/>
        <end position="154"/>
    </location>
</feature>
<organism evidence="3 4">
    <name type="scientific">Pseudolycoriella hygida</name>
    <dbReference type="NCBI Taxonomy" id="35572"/>
    <lineage>
        <taxon>Eukaryota</taxon>
        <taxon>Metazoa</taxon>
        <taxon>Ecdysozoa</taxon>
        <taxon>Arthropoda</taxon>
        <taxon>Hexapoda</taxon>
        <taxon>Insecta</taxon>
        <taxon>Pterygota</taxon>
        <taxon>Neoptera</taxon>
        <taxon>Endopterygota</taxon>
        <taxon>Diptera</taxon>
        <taxon>Nematocera</taxon>
        <taxon>Sciaroidea</taxon>
        <taxon>Sciaridae</taxon>
        <taxon>Pseudolycoriella</taxon>
    </lineage>
</organism>
<feature type="chain" id="PRO_5040248695" evidence="1">
    <location>
        <begin position="28"/>
        <end position="154"/>
    </location>
</feature>
<dbReference type="Gene3D" id="3.40.250.10">
    <property type="entry name" value="Rhodanese-like domain"/>
    <property type="match status" value="1"/>
</dbReference>
<dbReference type="SUPFAM" id="SSF52821">
    <property type="entry name" value="Rhodanese/Cell cycle control phosphatase"/>
    <property type="match status" value="1"/>
</dbReference>
<comment type="caution">
    <text evidence="3">The sequence shown here is derived from an EMBL/GenBank/DDBJ whole genome shotgun (WGS) entry which is preliminary data.</text>
</comment>
<evidence type="ECO:0000256" key="1">
    <source>
        <dbReference type="SAM" id="SignalP"/>
    </source>
</evidence>
<evidence type="ECO:0000313" key="3">
    <source>
        <dbReference type="EMBL" id="KAJ6646954.1"/>
    </source>
</evidence>
<name>A0A9Q0NCR4_9DIPT</name>
<dbReference type="SMART" id="SM00450">
    <property type="entry name" value="RHOD"/>
    <property type="match status" value="1"/>
</dbReference>
<dbReference type="PANTHER" id="PTHR44086">
    <property type="entry name" value="THIOSULFATE SULFURTRANSFERASE RDL2, MITOCHONDRIAL-RELATED"/>
    <property type="match status" value="1"/>
</dbReference>
<protein>
    <submittedName>
        <fullName evidence="3">Thiosulfate sulfurtransferase, mitochondrial</fullName>
    </submittedName>
</protein>
<dbReference type="Proteomes" id="UP001151699">
    <property type="component" value="Chromosome A"/>
</dbReference>
<dbReference type="PROSITE" id="PS50206">
    <property type="entry name" value="RHODANESE_3"/>
    <property type="match status" value="1"/>
</dbReference>
<dbReference type="InterPro" id="IPR036873">
    <property type="entry name" value="Rhodanese-like_dom_sf"/>
</dbReference>
<dbReference type="AlphaFoldDB" id="A0A9Q0NCR4"/>
<evidence type="ECO:0000313" key="4">
    <source>
        <dbReference type="Proteomes" id="UP001151699"/>
    </source>
</evidence>
<dbReference type="EMBL" id="WJQU01000001">
    <property type="protein sequence ID" value="KAJ6646954.1"/>
    <property type="molecule type" value="Genomic_DNA"/>
</dbReference>
<reference evidence="3" key="1">
    <citation type="submission" date="2022-07" db="EMBL/GenBank/DDBJ databases">
        <authorList>
            <person name="Trinca V."/>
            <person name="Uliana J.V.C."/>
            <person name="Torres T.T."/>
            <person name="Ward R.J."/>
            <person name="Monesi N."/>
        </authorList>
    </citation>
    <scope>NUCLEOTIDE SEQUENCE</scope>
    <source>
        <strain evidence="3">HSMRA1968</strain>
        <tissue evidence="3">Whole embryos</tissue>
    </source>
</reference>
<dbReference type="PANTHER" id="PTHR44086:SF10">
    <property type="entry name" value="THIOSULFATE SULFURTRANSFERASE_RHODANESE-LIKE DOMAIN-CONTAINING PROTEIN 3"/>
    <property type="match status" value="1"/>
</dbReference>
<gene>
    <name evidence="3" type="ORF">Bhyg_02171</name>
</gene>
<dbReference type="OrthoDB" id="566238at2759"/>
<dbReference type="Pfam" id="PF00581">
    <property type="entry name" value="Rhodanese"/>
    <property type="match status" value="1"/>
</dbReference>
<accession>A0A9Q0NCR4</accession>
<keyword evidence="1" id="KW-0732">Signal</keyword>
<sequence>MAKNRFFGMIVVFFAQVHFSFLGMGMSMSTSSEATKKVPVAYYDEIKDLPKHREKLLVDVREPSELQSTGRIPMSINVPLGDVQKAFSDDTTEEQFARLYNHTKPHLKDQIIVSCQSGRRSQIAAETLTNLGYKQIKNYKGSWLEWAEKNGLPK</sequence>
<dbReference type="InterPro" id="IPR001763">
    <property type="entry name" value="Rhodanese-like_dom"/>
</dbReference>
<proteinExistence type="predicted"/>
<evidence type="ECO:0000259" key="2">
    <source>
        <dbReference type="PROSITE" id="PS50206"/>
    </source>
</evidence>
<keyword evidence="4" id="KW-1185">Reference proteome</keyword>